<feature type="transmembrane region" description="Helical" evidence="1">
    <location>
        <begin position="174"/>
        <end position="197"/>
    </location>
</feature>
<dbReference type="Pfam" id="PF13426">
    <property type="entry name" value="PAS_9"/>
    <property type="match status" value="1"/>
</dbReference>
<dbReference type="EMBL" id="LVJI01000048">
    <property type="protein sequence ID" value="OAB41291.1"/>
    <property type="molecule type" value="Genomic_DNA"/>
</dbReference>
<feature type="domain" description="EAL" evidence="3">
    <location>
        <begin position="555"/>
        <end position="808"/>
    </location>
</feature>
<evidence type="ECO:0000313" key="6">
    <source>
        <dbReference type="EMBL" id="OAB41291.1"/>
    </source>
</evidence>
<dbReference type="PANTHER" id="PTHR44757:SF2">
    <property type="entry name" value="BIOFILM ARCHITECTURE MAINTENANCE PROTEIN MBAA"/>
    <property type="match status" value="1"/>
</dbReference>
<feature type="transmembrane region" description="Helical" evidence="1">
    <location>
        <begin position="217"/>
        <end position="239"/>
    </location>
</feature>
<dbReference type="Gene3D" id="3.20.20.450">
    <property type="entry name" value="EAL domain"/>
    <property type="match status" value="1"/>
</dbReference>
<dbReference type="InterPro" id="IPR000160">
    <property type="entry name" value="GGDEF_dom"/>
</dbReference>
<dbReference type="NCBIfam" id="TIGR00254">
    <property type="entry name" value="GGDEF"/>
    <property type="match status" value="1"/>
</dbReference>
<feature type="domain" description="PAS" evidence="2">
    <location>
        <begin position="253"/>
        <end position="326"/>
    </location>
</feature>
<dbReference type="InterPro" id="IPR035919">
    <property type="entry name" value="EAL_sf"/>
</dbReference>
<evidence type="ECO:0000313" key="7">
    <source>
        <dbReference type="Proteomes" id="UP000077355"/>
    </source>
</evidence>
<name>A0A168JYW3_9BACL</name>
<dbReference type="SMART" id="SM00052">
    <property type="entry name" value="EAL"/>
    <property type="match status" value="1"/>
</dbReference>
<accession>A0A168JYW3</accession>
<dbReference type="PANTHER" id="PTHR44757">
    <property type="entry name" value="DIGUANYLATE CYCLASE DGCP"/>
    <property type="match status" value="1"/>
</dbReference>
<keyword evidence="7" id="KW-1185">Reference proteome</keyword>
<dbReference type="CDD" id="cd01949">
    <property type="entry name" value="GGDEF"/>
    <property type="match status" value="1"/>
</dbReference>
<evidence type="ECO:0000259" key="4">
    <source>
        <dbReference type="PROSITE" id="PS50887"/>
    </source>
</evidence>
<dbReference type="InterPro" id="IPR029787">
    <property type="entry name" value="Nucleotide_cyclase"/>
</dbReference>
<dbReference type="InterPro" id="IPR052155">
    <property type="entry name" value="Biofilm_reg_signaling"/>
</dbReference>
<feature type="transmembrane region" description="Helical" evidence="1">
    <location>
        <begin position="110"/>
        <end position="129"/>
    </location>
</feature>
<feature type="domain" description="GGDEF" evidence="4">
    <location>
        <begin position="412"/>
        <end position="546"/>
    </location>
</feature>
<keyword evidence="1" id="KW-1133">Transmembrane helix</keyword>
<dbReference type="OrthoDB" id="9759607at2"/>
<comment type="caution">
    <text evidence="6">The sequence shown here is derived from an EMBL/GenBank/DDBJ whole genome shotgun (WGS) entry which is preliminary data.</text>
</comment>
<organism evidence="6 7">
    <name type="scientific">Paenibacillus antarcticus</name>
    <dbReference type="NCBI Taxonomy" id="253703"/>
    <lineage>
        <taxon>Bacteria</taxon>
        <taxon>Bacillati</taxon>
        <taxon>Bacillota</taxon>
        <taxon>Bacilli</taxon>
        <taxon>Bacillales</taxon>
        <taxon>Paenibacillaceae</taxon>
        <taxon>Paenibacillus</taxon>
    </lineage>
</organism>
<dbReference type="Proteomes" id="UP000077355">
    <property type="component" value="Unassembled WGS sequence"/>
</dbReference>
<dbReference type="PROSITE" id="PS50883">
    <property type="entry name" value="EAL"/>
    <property type="match status" value="1"/>
</dbReference>
<dbReference type="SUPFAM" id="SSF141868">
    <property type="entry name" value="EAL domain-like"/>
    <property type="match status" value="1"/>
</dbReference>
<dbReference type="Gene3D" id="3.30.70.270">
    <property type="match status" value="1"/>
</dbReference>
<feature type="transmembrane region" description="Helical" evidence="1">
    <location>
        <begin position="79"/>
        <end position="98"/>
    </location>
</feature>
<dbReference type="Pfam" id="PF00990">
    <property type="entry name" value="GGDEF"/>
    <property type="match status" value="1"/>
</dbReference>
<dbReference type="SUPFAM" id="SSF55785">
    <property type="entry name" value="PYP-like sensor domain (PAS domain)"/>
    <property type="match status" value="1"/>
</dbReference>
<feature type="transmembrane region" description="Helical" evidence="1">
    <location>
        <begin position="141"/>
        <end position="162"/>
    </location>
</feature>
<evidence type="ECO:0000259" key="5">
    <source>
        <dbReference type="PROSITE" id="PS50924"/>
    </source>
</evidence>
<dbReference type="CDD" id="cd00130">
    <property type="entry name" value="PAS"/>
    <property type="match status" value="1"/>
</dbReference>
<dbReference type="Gene3D" id="3.30.450.20">
    <property type="entry name" value="PAS domain"/>
    <property type="match status" value="1"/>
</dbReference>
<proteinExistence type="predicted"/>
<dbReference type="InterPro" id="IPR001633">
    <property type="entry name" value="EAL_dom"/>
</dbReference>
<dbReference type="InterPro" id="IPR043128">
    <property type="entry name" value="Rev_trsase/Diguanyl_cyclase"/>
</dbReference>
<evidence type="ECO:0000256" key="1">
    <source>
        <dbReference type="PROSITE-ProRule" id="PRU00244"/>
    </source>
</evidence>
<dbReference type="PROSITE" id="PS50112">
    <property type="entry name" value="PAS"/>
    <property type="match status" value="1"/>
</dbReference>
<dbReference type="InterPro" id="IPR005330">
    <property type="entry name" value="MHYT_dom"/>
</dbReference>
<protein>
    <submittedName>
        <fullName evidence="6">PAS domain S-box protein</fullName>
    </submittedName>
</protein>
<dbReference type="CDD" id="cd01948">
    <property type="entry name" value="EAL"/>
    <property type="match status" value="1"/>
</dbReference>
<dbReference type="InterPro" id="IPR000014">
    <property type="entry name" value="PAS"/>
</dbReference>
<gene>
    <name evidence="6" type="ORF">PBAT_21635</name>
</gene>
<dbReference type="AlphaFoldDB" id="A0A168JYW3"/>
<keyword evidence="1" id="KW-0472">Membrane</keyword>
<dbReference type="Pfam" id="PF00563">
    <property type="entry name" value="EAL"/>
    <property type="match status" value="1"/>
</dbReference>
<dbReference type="GO" id="GO:0016020">
    <property type="term" value="C:membrane"/>
    <property type="evidence" value="ECO:0007669"/>
    <property type="project" value="UniProtKB-UniRule"/>
</dbReference>
<dbReference type="PROSITE" id="PS50924">
    <property type="entry name" value="MHYT"/>
    <property type="match status" value="1"/>
</dbReference>
<feature type="transmembrane region" description="Helical" evidence="1">
    <location>
        <begin position="12"/>
        <end position="32"/>
    </location>
</feature>
<dbReference type="FunFam" id="3.20.20.450:FF:000001">
    <property type="entry name" value="Cyclic di-GMP phosphodiesterase yahA"/>
    <property type="match status" value="1"/>
</dbReference>
<sequence length="821" mass="93343">MEHLQGTYNMSIVALSYIIAVVSSYVALDLTGRVSASRSRNIRMIWLIGGAVFMGFGIWSMHFVGMLAYKFSTPVSYDFVWVVISIITAILSSFIALYAVGRDKLGFKRLLVGGTLMAIGIASMHYIGMTAMRVSIYYEPRLFSLSIAIAFFASVVALWLSFFFRKEHSWKGVLYKLGSGIVMGAAIAGMHYTGMAAARFRPGKSVEISSMKIDQEVLAYIIALGTLIILAFVMFGIFLDKRLTSKDDEIINYENWYKSLYDNHLDGIITVDIYSNIIDINLSVNRIMGITMNDYLNRPASVLLELFAVQYRERARELFMSSLQQGQLQTMETEIIHRDGHLIQLNSICVPVIVEGEVKGTYLIFRDISVEKRSKAKIQHMAYHDELTGLPNRRLLKVTLEEVIHHCKLGNTQFALLYLDIDRFKIINDSLGHSYGDQFLLMVSERLHSATTGMQVTIARMGGDEFTLICHADQVKDTYTRIAERLIDLIQMPYRLKDSDFYVSASIGVAIYPEHGVEAEQLIKNADTAMYEVKRNGKNGFQYYSSQLDEHVMEKVELEADLRKAIIQNELLIHYQPQINLRTMQIIGVEALLRWKHSKKGIISPEIFIPIAEETGLIDEIGAWVLREACFQMKQWQQQYYWNIPVSVNLSTQQFHQKHLVKDVENILNETRLSPKFLELEITESMMMDVARSSQILSELSGLGIRLSMDDFGTGYSSLSYLKLFPIHKIKIDRSFINDITTNDEDRAIVATIITMANNLKMSVIAEGVETKEQIQWLMENGCDDIQGYYFSKPIPASEIERLFIVPLISKDLEQSADKVG</sequence>
<feature type="transmembrane region" description="Helical" evidence="1">
    <location>
        <begin position="44"/>
        <end position="67"/>
    </location>
</feature>
<dbReference type="Pfam" id="PF03707">
    <property type="entry name" value="MHYT"/>
    <property type="match status" value="4"/>
</dbReference>
<reference evidence="6 7" key="1">
    <citation type="submission" date="2016-03" db="EMBL/GenBank/DDBJ databases">
        <title>Draft genome sequence of Paenibacillus antarcticus CECT 5836.</title>
        <authorList>
            <person name="Shin S.-K."/>
            <person name="Yi H."/>
        </authorList>
    </citation>
    <scope>NUCLEOTIDE SEQUENCE [LARGE SCALE GENOMIC DNA]</scope>
    <source>
        <strain evidence="6 7">CECT 5836</strain>
    </source>
</reference>
<evidence type="ECO:0000259" key="3">
    <source>
        <dbReference type="PROSITE" id="PS50883"/>
    </source>
</evidence>
<keyword evidence="1" id="KW-0812">Transmembrane</keyword>
<dbReference type="SUPFAM" id="SSF55073">
    <property type="entry name" value="Nucleotide cyclase"/>
    <property type="match status" value="1"/>
</dbReference>
<dbReference type="NCBIfam" id="TIGR00229">
    <property type="entry name" value="sensory_box"/>
    <property type="match status" value="1"/>
</dbReference>
<feature type="domain" description="MHYT" evidence="5">
    <location>
        <begin position="8"/>
        <end position="201"/>
    </location>
</feature>
<dbReference type="PROSITE" id="PS50887">
    <property type="entry name" value="GGDEF"/>
    <property type="match status" value="1"/>
</dbReference>
<dbReference type="InterPro" id="IPR035965">
    <property type="entry name" value="PAS-like_dom_sf"/>
</dbReference>
<dbReference type="SMART" id="SM00267">
    <property type="entry name" value="GGDEF"/>
    <property type="match status" value="1"/>
</dbReference>
<evidence type="ECO:0000259" key="2">
    <source>
        <dbReference type="PROSITE" id="PS50112"/>
    </source>
</evidence>